<dbReference type="GO" id="GO:0044613">
    <property type="term" value="C:nuclear pore central transport channel"/>
    <property type="evidence" value="ECO:0007669"/>
    <property type="project" value="TreeGrafter"/>
</dbReference>
<protein>
    <submittedName>
        <fullName evidence="5">Nup54, nuclear pore complex component</fullName>
    </submittedName>
</protein>
<name>L1K2W7_GUITC</name>
<keyword evidence="3" id="KW-0539">Nucleus</keyword>
<keyword evidence="7" id="KW-1185">Reference proteome</keyword>
<dbReference type="PANTHER" id="PTHR13000">
    <property type="entry name" value="NUCLEOPORIN P54"/>
    <property type="match status" value="1"/>
</dbReference>
<dbReference type="GO" id="GO:0017056">
    <property type="term" value="F:structural constituent of nuclear pore"/>
    <property type="evidence" value="ECO:0007669"/>
    <property type="project" value="TreeGrafter"/>
</dbReference>
<evidence type="ECO:0000313" key="7">
    <source>
        <dbReference type="Proteomes" id="UP000011087"/>
    </source>
</evidence>
<evidence type="ECO:0000256" key="1">
    <source>
        <dbReference type="ARBA" id="ARBA00004123"/>
    </source>
</evidence>
<dbReference type="OMA" id="ANQEEWN"/>
<dbReference type="InterPro" id="IPR024864">
    <property type="entry name" value="Nup54/Nup57/Nup44"/>
</dbReference>
<dbReference type="KEGG" id="gtt:GUITHDRAFT_131921"/>
<evidence type="ECO:0000313" key="5">
    <source>
        <dbReference type="EMBL" id="EKX54949.1"/>
    </source>
</evidence>
<dbReference type="GO" id="GO:0006607">
    <property type="term" value="P:NLS-bearing protein import into nucleus"/>
    <property type="evidence" value="ECO:0007669"/>
    <property type="project" value="TreeGrafter"/>
</dbReference>
<dbReference type="STRING" id="905079.L1K2W7"/>
<evidence type="ECO:0000313" key="6">
    <source>
        <dbReference type="EnsemblProtists" id="EKX54949"/>
    </source>
</evidence>
<dbReference type="eggNOG" id="KOG3091">
    <property type="taxonomic scope" value="Eukaryota"/>
</dbReference>
<proteinExistence type="predicted"/>
<dbReference type="PANTHER" id="PTHR13000:SF0">
    <property type="entry name" value="NUCLEOPORIN P54"/>
    <property type="match status" value="1"/>
</dbReference>
<organism evidence="5">
    <name type="scientific">Guillardia theta (strain CCMP2712)</name>
    <name type="common">Cryptophyte</name>
    <dbReference type="NCBI Taxonomy" id="905079"/>
    <lineage>
        <taxon>Eukaryota</taxon>
        <taxon>Cryptophyceae</taxon>
        <taxon>Pyrenomonadales</taxon>
        <taxon>Geminigeraceae</taxon>
        <taxon>Guillardia</taxon>
    </lineage>
</organism>
<dbReference type="GeneID" id="17311628"/>
<reference evidence="5 7" key="1">
    <citation type="journal article" date="2012" name="Nature">
        <title>Algal genomes reveal evolutionary mosaicism and the fate of nucleomorphs.</title>
        <authorList>
            <consortium name="DOE Joint Genome Institute"/>
            <person name="Curtis B.A."/>
            <person name="Tanifuji G."/>
            <person name="Burki F."/>
            <person name="Gruber A."/>
            <person name="Irimia M."/>
            <person name="Maruyama S."/>
            <person name="Arias M.C."/>
            <person name="Ball S.G."/>
            <person name="Gile G.H."/>
            <person name="Hirakawa Y."/>
            <person name="Hopkins J.F."/>
            <person name="Kuo A."/>
            <person name="Rensing S.A."/>
            <person name="Schmutz J."/>
            <person name="Symeonidi A."/>
            <person name="Elias M."/>
            <person name="Eveleigh R.J."/>
            <person name="Herman E.K."/>
            <person name="Klute M.J."/>
            <person name="Nakayama T."/>
            <person name="Obornik M."/>
            <person name="Reyes-Prieto A."/>
            <person name="Armbrust E.V."/>
            <person name="Aves S.J."/>
            <person name="Beiko R.G."/>
            <person name="Coutinho P."/>
            <person name="Dacks J.B."/>
            <person name="Durnford D.G."/>
            <person name="Fast N.M."/>
            <person name="Green B.R."/>
            <person name="Grisdale C.J."/>
            <person name="Hempel F."/>
            <person name="Henrissat B."/>
            <person name="Hoppner M.P."/>
            <person name="Ishida K."/>
            <person name="Kim E."/>
            <person name="Koreny L."/>
            <person name="Kroth P.G."/>
            <person name="Liu Y."/>
            <person name="Malik S.B."/>
            <person name="Maier U.G."/>
            <person name="McRose D."/>
            <person name="Mock T."/>
            <person name="Neilson J.A."/>
            <person name="Onodera N.T."/>
            <person name="Poole A.M."/>
            <person name="Pritham E.J."/>
            <person name="Richards T.A."/>
            <person name="Rocap G."/>
            <person name="Roy S.W."/>
            <person name="Sarai C."/>
            <person name="Schaack S."/>
            <person name="Shirato S."/>
            <person name="Slamovits C.H."/>
            <person name="Spencer D.F."/>
            <person name="Suzuki S."/>
            <person name="Worden A.Z."/>
            <person name="Zauner S."/>
            <person name="Barry K."/>
            <person name="Bell C."/>
            <person name="Bharti A.K."/>
            <person name="Crow J.A."/>
            <person name="Grimwood J."/>
            <person name="Kramer R."/>
            <person name="Lindquist E."/>
            <person name="Lucas S."/>
            <person name="Salamov A."/>
            <person name="McFadden G.I."/>
            <person name="Lane C.E."/>
            <person name="Keeling P.J."/>
            <person name="Gray M.W."/>
            <person name="Grigoriev I.V."/>
            <person name="Archibald J.M."/>
        </authorList>
    </citation>
    <scope>NUCLEOTIDE SEQUENCE</scope>
    <source>
        <strain evidence="5 7">CCMP2712</strain>
    </source>
</reference>
<accession>L1K2W7</accession>
<dbReference type="AlphaFoldDB" id="L1K2W7"/>
<comment type="subcellular location">
    <subcellularLocation>
        <location evidence="1">Nucleus</location>
    </subcellularLocation>
</comment>
<gene>
    <name evidence="5" type="primary">NUP54</name>
    <name evidence="5" type="ORF">GUITHDRAFT_131921</name>
</gene>
<feature type="domain" description="Nucleoporin Nup54 alpha-helical" evidence="4">
    <location>
        <begin position="434"/>
        <end position="537"/>
    </location>
</feature>
<reference evidence="6" key="3">
    <citation type="submission" date="2015-06" db="UniProtKB">
        <authorList>
            <consortium name="EnsemblProtists"/>
        </authorList>
    </citation>
    <scope>IDENTIFICATION</scope>
</reference>
<evidence type="ECO:0000256" key="2">
    <source>
        <dbReference type="ARBA" id="ARBA00022448"/>
    </source>
</evidence>
<keyword evidence="2" id="KW-0813">Transport</keyword>
<dbReference type="OrthoDB" id="6162375at2759"/>
<dbReference type="eggNOG" id="KOG0845">
    <property type="taxonomic scope" value="Eukaryota"/>
</dbReference>
<dbReference type="Pfam" id="PF13874">
    <property type="entry name" value="Nup54"/>
    <property type="match status" value="1"/>
</dbReference>
<sequence>MQFGTWRQVEPGFGAGFGANQSTGGGFGSSAAGSTFGAAKPTSSFGFGASTGGGFGASTGGGFGASTGGGFGASTGGGFGASTGGGFGASTGGGFGASTGGGFGASTGGGFGASTGGGFGASTGGGFGASTGGGFGASTGGGFGASTGGGFGASTGGGFGASTGGGFGASTGGGFGASTGGGFGASTGGGFGASTGGGFGASTGGTNASAAWSVPQQAVAQHHAGDLAFLVQPIEGMGNFLGSHIINERERNEAGQDVGQKVLSEEAAEVYQALNVQFISWNPWDPAVLTMNGKMAREGRFRPYDNLVNELKNPNLGPADVEKKISTLNANVIVQPVWDFTDVAQDQNMVKAALMPRFSAETVDNRDPQKVMDKMPDTVENQWKTSEWKPDVDNSHCRLRHYVLQPLTQAQMRLPADERHGLNQTALSSPNDPLFQSKLQENPNPYKYCVLPIVGFHQLLRRVKMQDDKIAEQNAVLQSFEQQVNRMREFQAVEFPKMLAQRRAKQVELGRRTLEIMRKLEMQRQPTTMPSRQEEEERRLLGRRGLPKRTLLTFLVLSGSAMLQKKLQRLEELMAELRMQVLEDGLKSLTDLGDQQDRKRLKQRAIPSSACDEPVNMLNQGALERLDEFLEHRLKGIRHLTDIVDKDLKDTNTMLGFLAPSN</sequence>
<dbReference type="EnsemblProtists" id="EKX54949">
    <property type="protein sequence ID" value="EKX54949"/>
    <property type="gene ID" value="GUITHDRAFT_131921"/>
</dbReference>
<dbReference type="HOGENOM" id="CLU_414743_0_0_1"/>
<dbReference type="InterPro" id="IPR025712">
    <property type="entry name" value="Nup54_alpha-helical_dom"/>
</dbReference>
<dbReference type="Proteomes" id="UP000011087">
    <property type="component" value="Unassembled WGS sequence"/>
</dbReference>
<dbReference type="RefSeq" id="XP_005841929.1">
    <property type="nucleotide sequence ID" value="XM_005841872.1"/>
</dbReference>
<evidence type="ECO:0000256" key="3">
    <source>
        <dbReference type="ARBA" id="ARBA00023242"/>
    </source>
</evidence>
<dbReference type="PaxDb" id="55529-EKX54949"/>
<dbReference type="GO" id="GO:0036228">
    <property type="term" value="P:protein localization to nuclear inner membrane"/>
    <property type="evidence" value="ECO:0007669"/>
    <property type="project" value="TreeGrafter"/>
</dbReference>
<evidence type="ECO:0000259" key="4">
    <source>
        <dbReference type="Pfam" id="PF13874"/>
    </source>
</evidence>
<dbReference type="EMBL" id="JH992966">
    <property type="protein sequence ID" value="EKX54949.1"/>
    <property type="molecule type" value="Genomic_DNA"/>
</dbReference>
<dbReference type="GO" id="GO:0006999">
    <property type="term" value="P:nuclear pore organization"/>
    <property type="evidence" value="ECO:0007669"/>
    <property type="project" value="TreeGrafter"/>
</dbReference>
<reference evidence="7" key="2">
    <citation type="submission" date="2012-11" db="EMBL/GenBank/DDBJ databases">
        <authorList>
            <person name="Kuo A."/>
            <person name="Curtis B.A."/>
            <person name="Tanifuji G."/>
            <person name="Burki F."/>
            <person name="Gruber A."/>
            <person name="Irimia M."/>
            <person name="Maruyama S."/>
            <person name="Arias M.C."/>
            <person name="Ball S.G."/>
            <person name="Gile G.H."/>
            <person name="Hirakawa Y."/>
            <person name="Hopkins J.F."/>
            <person name="Rensing S.A."/>
            <person name="Schmutz J."/>
            <person name="Symeonidi A."/>
            <person name="Elias M."/>
            <person name="Eveleigh R.J."/>
            <person name="Herman E.K."/>
            <person name="Klute M.J."/>
            <person name="Nakayama T."/>
            <person name="Obornik M."/>
            <person name="Reyes-Prieto A."/>
            <person name="Armbrust E.V."/>
            <person name="Aves S.J."/>
            <person name="Beiko R.G."/>
            <person name="Coutinho P."/>
            <person name="Dacks J.B."/>
            <person name="Durnford D.G."/>
            <person name="Fast N.M."/>
            <person name="Green B.R."/>
            <person name="Grisdale C."/>
            <person name="Hempe F."/>
            <person name="Henrissat B."/>
            <person name="Hoppner M.P."/>
            <person name="Ishida K.-I."/>
            <person name="Kim E."/>
            <person name="Koreny L."/>
            <person name="Kroth P.G."/>
            <person name="Liu Y."/>
            <person name="Malik S.-B."/>
            <person name="Maier U.G."/>
            <person name="McRose D."/>
            <person name="Mock T."/>
            <person name="Neilson J.A."/>
            <person name="Onodera N.T."/>
            <person name="Poole A.M."/>
            <person name="Pritham E.J."/>
            <person name="Richards T.A."/>
            <person name="Rocap G."/>
            <person name="Roy S.W."/>
            <person name="Sarai C."/>
            <person name="Schaack S."/>
            <person name="Shirato S."/>
            <person name="Slamovits C.H."/>
            <person name="Spencer D.F."/>
            <person name="Suzuki S."/>
            <person name="Worden A.Z."/>
            <person name="Zauner S."/>
            <person name="Barry K."/>
            <person name="Bell C."/>
            <person name="Bharti A.K."/>
            <person name="Crow J.A."/>
            <person name="Grimwood J."/>
            <person name="Kramer R."/>
            <person name="Lindquist E."/>
            <person name="Lucas S."/>
            <person name="Salamov A."/>
            <person name="McFadden G.I."/>
            <person name="Lane C.E."/>
            <person name="Keeling P.J."/>
            <person name="Gray M.W."/>
            <person name="Grigoriev I.V."/>
            <person name="Archibald J.M."/>
        </authorList>
    </citation>
    <scope>NUCLEOTIDE SEQUENCE</scope>
    <source>
        <strain evidence="7">CCMP2712</strain>
    </source>
</reference>